<feature type="region of interest" description="Disordered" evidence="1">
    <location>
        <begin position="1"/>
        <end position="93"/>
    </location>
</feature>
<sequence length="208" mass="21500">HPPDARVRRRRGMRPAALVRAGRPVPRGDVLAAAQRDPPGQSRGVEDRQAGPVEERPGHEAGLLVRAVDQAGGGRGGEGGRRAHEQAAPAADARAVVGPGRVVVQKVEDGRVSTSAAAAAAVLAAPVGRGALEGHGPPDPPPPRSAAVRGLDRGEEGTERNLVVHHPLRPLLRGLPEGVPPGPLAVRHEAAHVVHAVEAAEQPRTDVF</sequence>
<evidence type="ECO:0000256" key="1">
    <source>
        <dbReference type="SAM" id="MobiDB-lite"/>
    </source>
</evidence>
<dbReference type="AlphaFoldDB" id="K0S176"/>
<comment type="caution">
    <text evidence="2">The sequence shown here is derived from an EMBL/GenBank/DDBJ whole genome shotgun (WGS) entry which is preliminary data.</text>
</comment>
<accession>K0S176</accession>
<proteinExistence type="predicted"/>
<dbReference type="Proteomes" id="UP000266841">
    <property type="component" value="Unassembled WGS sequence"/>
</dbReference>
<evidence type="ECO:0000313" key="3">
    <source>
        <dbReference type="Proteomes" id="UP000266841"/>
    </source>
</evidence>
<feature type="compositionally biased region" description="Basic and acidic residues" evidence="1">
    <location>
        <begin position="44"/>
        <end position="59"/>
    </location>
</feature>
<feature type="non-terminal residue" evidence="2">
    <location>
        <position position="1"/>
    </location>
</feature>
<organism evidence="2 3">
    <name type="scientific">Thalassiosira oceanica</name>
    <name type="common">Marine diatom</name>
    <dbReference type="NCBI Taxonomy" id="159749"/>
    <lineage>
        <taxon>Eukaryota</taxon>
        <taxon>Sar</taxon>
        <taxon>Stramenopiles</taxon>
        <taxon>Ochrophyta</taxon>
        <taxon>Bacillariophyta</taxon>
        <taxon>Coscinodiscophyceae</taxon>
        <taxon>Thalassiosirophycidae</taxon>
        <taxon>Thalassiosirales</taxon>
        <taxon>Thalassiosiraceae</taxon>
        <taxon>Thalassiosira</taxon>
    </lineage>
</organism>
<gene>
    <name evidence="2" type="ORF">THAOC_25529</name>
</gene>
<name>K0S176_THAOC</name>
<protein>
    <submittedName>
        <fullName evidence="2">Uncharacterized protein</fullName>
    </submittedName>
</protein>
<reference evidence="2 3" key="1">
    <citation type="journal article" date="2012" name="Genome Biol.">
        <title>Genome and low-iron response of an oceanic diatom adapted to chronic iron limitation.</title>
        <authorList>
            <person name="Lommer M."/>
            <person name="Specht M."/>
            <person name="Roy A.S."/>
            <person name="Kraemer L."/>
            <person name="Andreson R."/>
            <person name="Gutowska M.A."/>
            <person name="Wolf J."/>
            <person name="Bergner S.V."/>
            <person name="Schilhabel M.B."/>
            <person name="Klostermeier U.C."/>
            <person name="Beiko R.G."/>
            <person name="Rosenstiel P."/>
            <person name="Hippler M."/>
            <person name="Laroche J."/>
        </authorList>
    </citation>
    <scope>NUCLEOTIDE SEQUENCE [LARGE SCALE GENOMIC DNA]</scope>
    <source>
        <strain evidence="2 3">CCMP1005</strain>
    </source>
</reference>
<feature type="region of interest" description="Disordered" evidence="1">
    <location>
        <begin position="129"/>
        <end position="157"/>
    </location>
</feature>
<evidence type="ECO:0000313" key="2">
    <source>
        <dbReference type="EMBL" id="EJK54811.1"/>
    </source>
</evidence>
<keyword evidence="3" id="KW-1185">Reference proteome</keyword>
<dbReference type="EMBL" id="AGNL01035240">
    <property type="protein sequence ID" value="EJK54811.1"/>
    <property type="molecule type" value="Genomic_DNA"/>
</dbReference>